<sequence length="163" mass="19050">MAVQRLVLDAITDDEYELIAIHCSLASYRLAFLLNKHLGLQLFRKEEDVNFEYDNLVASFPIYQYEDHFKYNTYHLFANQFRTNIVSQNPANTGLFETAEETYVTKYLIPELKNVDYFLKIETEATTFLSKPMLSDMLGISQIVTAYPVEHKELKSKNNLIFE</sequence>
<evidence type="ECO:0000313" key="1">
    <source>
        <dbReference type="EMBL" id="SHI97145.1"/>
    </source>
</evidence>
<reference evidence="2" key="1">
    <citation type="submission" date="2016-11" db="EMBL/GenBank/DDBJ databases">
        <authorList>
            <person name="Varghese N."/>
            <person name="Submissions S."/>
        </authorList>
    </citation>
    <scope>NUCLEOTIDE SEQUENCE [LARGE SCALE GENOMIC DNA]</scope>
    <source>
        <strain evidence="2">DSM 22623</strain>
    </source>
</reference>
<evidence type="ECO:0008006" key="3">
    <source>
        <dbReference type="Google" id="ProtNLM"/>
    </source>
</evidence>
<dbReference type="InterPro" id="IPR047690">
    <property type="entry name" value="IPExxxVDY_fam"/>
</dbReference>
<accession>A0A1M6FHJ1</accession>
<gene>
    <name evidence="1" type="ORF">SAMN04488508_104289</name>
</gene>
<dbReference type="RefSeq" id="WP_073316103.1">
    <property type="nucleotide sequence ID" value="NZ_FQYP01000004.1"/>
</dbReference>
<name>A0A1M6FHJ1_9FLAO</name>
<organism evidence="1 2">
    <name type="scientific">Aquimarina spongiae</name>
    <dbReference type="NCBI Taxonomy" id="570521"/>
    <lineage>
        <taxon>Bacteria</taxon>
        <taxon>Pseudomonadati</taxon>
        <taxon>Bacteroidota</taxon>
        <taxon>Flavobacteriia</taxon>
        <taxon>Flavobacteriales</taxon>
        <taxon>Flavobacteriaceae</taxon>
        <taxon>Aquimarina</taxon>
    </lineage>
</organism>
<protein>
    <recommendedName>
        <fullName evidence="3">IPExxxVDY family protein</fullName>
    </recommendedName>
</protein>
<dbReference type="AlphaFoldDB" id="A0A1M6FHJ1"/>
<dbReference type="Proteomes" id="UP000184432">
    <property type="component" value="Unassembled WGS sequence"/>
</dbReference>
<keyword evidence="2" id="KW-1185">Reference proteome</keyword>
<dbReference type="STRING" id="570521.SAMN04488508_104289"/>
<dbReference type="EMBL" id="FQYP01000004">
    <property type="protein sequence ID" value="SHI97145.1"/>
    <property type="molecule type" value="Genomic_DNA"/>
</dbReference>
<proteinExistence type="predicted"/>
<evidence type="ECO:0000313" key="2">
    <source>
        <dbReference type="Proteomes" id="UP000184432"/>
    </source>
</evidence>
<dbReference type="NCBIfam" id="NF033205">
    <property type="entry name" value="IPExxxVDY"/>
    <property type="match status" value="1"/>
</dbReference>